<sequence length="55" mass="6248">MTGVSLVLWGAAGIGLLAVLFLLRELRNAPYDDEPQRQQAFSEVEKQRLRYLSLD</sequence>
<name>A0ABV1QQH8_9HYPH</name>
<dbReference type="RefSeq" id="WP_238256768.1">
    <property type="nucleotide sequence ID" value="NZ_BPRD01000340.1"/>
</dbReference>
<evidence type="ECO:0000313" key="3">
    <source>
        <dbReference type="Proteomes" id="UP001480955"/>
    </source>
</evidence>
<feature type="transmembrane region" description="Helical" evidence="1">
    <location>
        <begin position="6"/>
        <end position="23"/>
    </location>
</feature>
<reference evidence="2 3" key="1">
    <citation type="submission" date="2024-06" db="EMBL/GenBank/DDBJ databases">
        <authorList>
            <person name="Campbell A.G."/>
        </authorList>
    </citation>
    <scope>NUCLEOTIDE SEQUENCE [LARGE SCALE GENOMIC DNA]</scope>
    <source>
        <strain evidence="2 3">EM12</strain>
    </source>
</reference>
<evidence type="ECO:0008006" key="4">
    <source>
        <dbReference type="Google" id="ProtNLM"/>
    </source>
</evidence>
<gene>
    <name evidence="2" type="ORF">ABS772_16835</name>
</gene>
<accession>A0ABV1QQH8</accession>
<keyword evidence="1" id="KW-0812">Transmembrane</keyword>
<comment type="caution">
    <text evidence="2">The sequence shown here is derived from an EMBL/GenBank/DDBJ whole genome shotgun (WGS) entry which is preliminary data.</text>
</comment>
<organism evidence="2 3">
    <name type="scientific">Methylorubrum podarium</name>
    <dbReference type="NCBI Taxonomy" id="200476"/>
    <lineage>
        <taxon>Bacteria</taxon>
        <taxon>Pseudomonadati</taxon>
        <taxon>Pseudomonadota</taxon>
        <taxon>Alphaproteobacteria</taxon>
        <taxon>Hyphomicrobiales</taxon>
        <taxon>Methylobacteriaceae</taxon>
        <taxon>Methylorubrum</taxon>
    </lineage>
</organism>
<evidence type="ECO:0000313" key="2">
    <source>
        <dbReference type="EMBL" id="MER2251583.1"/>
    </source>
</evidence>
<evidence type="ECO:0000256" key="1">
    <source>
        <dbReference type="SAM" id="Phobius"/>
    </source>
</evidence>
<keyword evidence="3" id="KW-1185">Reference proteome</keyword>
<keyword evidence="1" id="KW-1133">Transmembrane helix</keyword>
<protein>
    <recommendedName>
        <fullName evidence="4">Cbb3-type cytochrome oxidase assembly protein CcoS</fullName>
    </recommendedName>
</protein>
<keyword evidence="1" id="KW-0472">Membrane</keyword>
<dbReference type="EMBL" id="JBELQE010000085">
    <property type="protein sequence ID" value="MER2251583.1"/>
    <property type="molecule type" value="Genomic_DNA"/>
</dbReference>
<proteinExistence type="predicted"/>
<dbReference type="Proteomes" id="UP001480955">
    <property type="component" value="Unassembled WGS sequence"/>
</dbReference>